<sequence length="429" mass="46471">MKNCISEDPLCISAYGAITPLGSSLDEIYDNFINDASGVREIHKFHHSEFETHDAGLPIEGNENVCWPRHKNFRNGELYYAKQAAKRLNGSLKLLDHYDSERVGCIVGIDEPAIDIEQCIDFCQTLDNCDDRKALVNAALNHFKISDFLDLDTTAVLKVINEIIPFSGLSFGHLGLCSASTQSIGLAMRAVSRGDLDAAICGGISAKVTPLNLARLEGMGVISTDQNFKGTERSRPFDRRRSGFVLSEGAGLFAVEKLSKVLERGDKPLAILLGYGGSLCAQHIVMPHIDDLEMKLSMERALADSGLSPDLIDVINTHGTSTQQNDIHESSAIKKVFSGHKLPLIVATKSFHGHLIAAAGAMEMLGILVSFQKDYLPKVKNCIEVDPQLPGDLPLVLNDIHAPVKFTLKNSFGMGGGAGSLVIGNPAYM</sequence>
<dbReference type="EC" id="2.3.1.179" evidence="6"/>
<dbReference type="InterPro" id="IPR000794">
    <property type="entry name" value="Beta-ketoacyl_synthase"/>
</dbReference>
<keyword evidence="6" id="KW-0012">Acyltransferase</keyword>
<dbReference type="EMBL" id="FSSB01000016">
    <property type="protein sequence ID" value="SIO94755.1"/>
    <property type="molecule type" value="Genomic_DNA"/>
</dbReference>
<gene>
    <name evidence="6" type="primary">fabF_2</name>
    <name evidence="6" type="ORF">VSP9026_02485</name>
</gene>
<proteinExistence type="inferred from homology"/>
<evidence type="ECO:0000313" key="6">
    <source>
        <dbReference type="EMBL" id="SIO94755.1"/>
    </source>
</evidence>
<evidence type="ECO:0000313" key="7">
    <source>
        <dbReference type="Proteomes" id="UP000184774"/>
    </source>
</evidence>
<evidence type="ECO:0000256" key="4">
    <source>
        <dbReference type="RuleBase" id="RU003694"/>
    </source>
</evidence>
<dbReference type="Proteomes" id="UP000184774">
    <property type="component" value="Unassembled WGS sequence"/>
</dbReference>
<dbReference type="InterPro" id="IPR016039">
    <property type="entry name" value="Thiolase-like"/>
</dbReference>
<organism evidence="6 7">
    <name type="scientific">Vibrio spartinae</name>
    <dbReference type="NCBI Taxonomy" id="1918945"/>
    <lineage>
        <taxon>Bacteria</taxon>
        <taxon>Pseudomonadati</taxon>
        <taxon>Pseudomonadota</taxon>
        <taxon>Gammaproteobacteria</taxon>
        <taxon>Vibrionales</taxon>
        <taxon>Vibrionaceae</taxon>
        <taxon>Vibrio</taxon>
    </lineage>
</organism>
<dbReference type="Pfam" id="PF00109">
    <property type="entry name" value="ketoacyl-synt"/>
    <property type="match status" value="1"/>
</dbReference>
<comment type="similarity">
    <text evidence="2 4">Belongs to the thiolase-like superfamily. Beta-ketoacyl-ACP synthases family.</text>
</comment>
<dbReference type="AlphaFoldDB" id="A0A1N6M5R4"/>
<reference evidence="6 7" key="1">
    <citation type="submission" date="2016-12" db="EMBL/GenBank/DDBJ databases">
        <authorList>
            <person name="Song W.-J."/>
            <person name="Kurnit D.M."/>
        </authorList>
    </citation>
    <scope>NUCLEOTIDE SEQUENCE [LARGE SCALE GENOMIC DNA]</scope>
    <source>
        <strain evidence="6 7">CECT 9026</strain>
    </source>
</reference>
<accession>A0A1N6M5R4</accession>
<keyword evidence="3 4" id="KW-0808">Transferase</keyword>
<dbReference type="InterPro" id="IPR020841">
    <property type="entry name" value="PKS_Beta-ketoAc_synthase_dom"/>
</dbReference>
<protein>
    <submittedName>
        <fullName evidence="6">3-oxoacyl-[acyl-carrier-protein] synthase 2</fullName>
        <ecNumber evidence="6">2.3.1.179</ecNumber>
    </submittedName>
</protein>
<dbReference type="PROSITE" id="PS52004">
    <property type="entry name" value="KS3_2"/>
    <property type="match status" value="1"/>
</dbReference>
<dbReference type="CDD" id="cd00834">
    <property type="entry name" value="KAS_I_II"/>
    <property type="match status" value="1"/>
</dbReference>
<evidence type="ECO:0000256" key="2">
    <source>
        <dbReference type="ARBA" id="ARBA00008467"/>
    </source>
</evidence>
<dbReference type="InterPro" id="IPR014030">
    <property type="entry name" value="Ketoacyl_synth_N"/>
</dbReference>
<comment type="pathway">
    <text evidence="1">Lipid metabolism; fatty acid biosynthesis.</text>
</comment>
<evidence type="ECO:0000256" key="3">
    <source>
        <dbReference type="ARBA" id="ARBA00022679"/>
    </source>
</evidence>
<dbReference type="GO" id="GO:0004315">
    <property type="term" value="F:3-oxoacyl-[acyl-carrier-protein] synthase activity"/>
    <property type="evidence" value="ECO:0007669"/>
    <property type="project" value="UniProtKB-EC"/>
</dbReference>
<dbReference type="InterPro" id="IPR014031">
    <property type="entry name" value="Ketoacyl_synth_C"/>
</dbReference>
<feature type="domain" description="Ketosynthase family 3 (KS3)" evidence="5">
    <location>
        <begin position="7"/>
        <end position="425"/>
    </location>
</feature>
<dbReference type="Pfam" id="PF02801">
    <property type="entry name" value="Ketoacyl-synt_C"/>
    <property type="match status" value="1"/>
</dbReference>
<dbReference type="GO" id="GO:0006633">
    <property type="term" value="P:fatty acid biosynthetic process"/>
    <property type="evidence" value="ECO:0007669"/>
    <property type="project" value="TreeGrafter"/>
</dbReference>
<dbReference type="PANTHER" id="PTHR11712:SF336">
    <property type="entry name" value="3-OXOACYL-[ACYL-CARRIER-PROTEIN] SYNTHASE, MITOCHONDRIAL"/>
    <property type="match status" value="1"/>
</dbReference>
<dbReference type="RefSeq" id="WP_074373277.1">
    <property type="nucleotide sequence ID" value="NZ_AP024907.1"/>
</dbReference>
<dbReference type="SMART" id="SM00825">
    <property type="entry name" value="PKS_KS"/>
    <property type="match status" value="1"/>
</dbReference>
<name>A0A1N6M5R4_9VIBR</name>
<evidence type="ECO:0000256" key="1">
    <source>
        <dbReference type="ARBA" id="ARBA00005194"/>
    </source>
</evidence>
<evidence type="ECO:0000259" key="5">
    <source>
        <dbReference type="PROSITE" id="PS52004"/>
    </source>
</evidence>
<dbReference type="OrthoDB" id="9808669at2"/>
<dbReference type="SUPFAM" id="SSF53901">
    <property type="entry name" value="Thiolase-like"/>
    <property type="match status" value="2"/>
</dbReference>
<dbReference type="Gene3D" id="3.40.47.10">
    <property type="match status" value="1"/>
</dbReference>
<dbReference type="PANTHER" id="PTHR11712">
    <property type="entry name" value="POLYKETIDE SYNTHASE-RELATED"/>
    <property type="match status" value="1"/>
</dbReference>